<evidence type="ECO:0000313" key="1">
    <source>
        <dbReference type="EMBL" id="GAH14120.1"/>
    </source>
</evidence>
<dbReference type="EMBL" id="BART01039455">
    <property type="protein sequence ID" value="GAH14120.1"/>
    <property type="molecule type" value="Genomic_DNA"/>
</dbReference>
<dbReference type="AlphaFoldDB" id="X1E125"/>
<organism evidence="1">
    <name type="scientific">marine sediment metagenome</name>
    <dbReference type="NCBI Taxonomy" id="412755"/>
    <lineage>
        <taxon>unclassified sequences</taxon>
        <taxon>metagenomes</taxon>
        <taxon>ecological metagenomes</taxon>
    </lineage>
</organism>
<name>X1E125_9ZZZZ</name>
<proteinExistence type="predicted"/>
<sequence>LARMDTSERVELKRQLMKAYEKSDEYADWFKDKVAGSRKLELSVGVYR</sequence>
<accession>X1E125</accession>
<protein>
    <submittedName>
        <fullName evidence="1">Uncharacterized protein</fullName>
    </submittedName>
</protein>
<feature type="non-terminal residue" evidence="1">
    <location>
        <position position="1"/>
    </location>
</feature>
<comment type="caution">
    <text evidence="1">The sequence shown here is derived from an EMBL/GenBank/DDBJ whole genome shotgun (WGS) entry which is preliminary data.</text>
</comment>
<reference evidence="1" key="1">
    <citation type="journal article" date="2014" name="Front. Microbiol.">
        <title>High frequency of phylogenetically diverse reductive dehalogenase-homologous genes in deep subseafloor sedimentary metagenomes.</title>
        <authorList>
            <person name="Kawai M."/>
            <person name="Futagami T."/>
            <person name="Toyoda A."/>
            <person name="Takaki Y."/>
            <person name="Nishi S."/>
            <person name="Hori S."/>
            <person name="Arai W."/>
            <person name="Tsubouchi T."/>
            <person name="Morono Y."/>
            <person name="Uchiyama I."/>
            <person name="Ito T."/>
            <person name="Fujiyama A."/>
            <person name="Inagaki F."/>
            <person name="Takami H."/>
        </authorList>
    </citation>
    <scope>NUCLEOTIDE SEQUENCE</scope>
    <source>
        <strain evidence="1">Expedition CK06-06</strain>
    </source>
</reference>
<gene>
    <name evidence="1" type="ORF">S01H4_64837</name>
</gene>